<evidence type="ECO:0000256" key="3">
    <source>
        <dbReference type="SAM" id="MobiDB-lite"/>
    </source>
</evidence>
<dbReference type="InterPro" id="IPR039032">
    <property type="entry name" value="Rim-like"/>
</dbReference>
<feature type="compositionally biased region" description="Polar residues" evidence="3">
    <location>
        <begin position="306"/>
        <end position="323"/>
    </location>
</feature>
<evidence type="ECO:0000313" key="7">
    <source>
        <dbReference type="Proteomes" id="UP000278807"/>
    </source>
</evidence>
<dbReference type="GO" id="GO:0042391">
    <property type="term" value="P:regulation of membrane potential"/>
    <property type="evidence" value="ECO:0007669"/>
    <property type="project" value="TreeGrafter"/>
</dbReference>
<proteinExistence type="predicted"/>
<dbReference type="Pfam" id="PF00168">
    <property type="entry name" value="C2"/>
    <property type="match status" value="1"/>
</dbReference>
<dbReference type="GO" id="GO:0050806">
    <property type="term" value="P:positive regulation of synaptic transmission"/>
    <property type="evidence" value="ECO:0007669"/>
    <property type="project" value="TreeGrafter"/>
</dbReference>
<evidence type="ECO:0000259" key="5">
    <source>
        <dbReference type="PROSITE" id="PS50106"/>
    </source>
</evidence>
<evidence type="ECO:0000313" key="8">
    <source>
        <dbReference type="WBParaSite" id="HNAJ_0001162701-mRNA-1"/>
    </source>
</evidence>
<dbReference type="GO" id="GO:0048167">
    <property type="term" value="P:regulation of synaptic plasticity"/>
    <property type="evidence" value="ECO:0007669"/>
    <property type="project" value="TreeGrafter"/>
</dbReference>
<dbReference type="GO" id="GO:0048791">
    <property type="term" value="P:calcium ion-regulated exocytosis of neurotransmitter"/>
    <property type="evidence" value="ECO:0007669"/>
    <property type="project" value="TreeGrafter"/>
</dbReference>
<accession>A0A158QJD7</accession>
<dbReference type="WBParaSite" id="HNAJ_0001162701-mRNA-1">
    <property type="protein sequence ID" value="HNAJ_0001162701-mRNA-1"/>
    <property type="gene ID" value="HNAJ_0001162701"/>
</dbReference>
<dbReference type="GO" id="GO:0044325">
    <property type="term" value="F:transmembrane transporter binding"/>
    <property type="evidence" value="ECO:0007669"/>
    <property type="project" value="TreeGrafter"/>
</dbReference>
<dbReference type="STRING" id="102285.A0A158QJD7"/>
<feature type="compositionally biased region" description="Polar residues" evidence="3">
    <location>
        <begin position="658"/>
        <end position="671"/>
    </location>
</feature>
<dbReference type="Proteomes" id="UP000278807">
    <property type="component" value="Unassembled WGS sequence"/>
</dbReference>
<feature type="compositionally biased region" description="Low complexity" evidence="3">
    <location>
        <begin position="1"/>
        <end position="15"/>
    </location>
</feature>
<feature type="region of interest" description="Disordered" evidence="3">
    <location>
        <begin position="1"/>
        <end position="32"/>
    </location>
</feature>
<evidence type="ECO:0000313" key="6">
    <source>
        <dbReference type="EMBL" id="VDO10862.1"/>
    </source>
</evidence>
<feature type="region of interest" description="Disordered" evidence="3">
    <location>
        <begin position="306"/>
        <end position="326"/>
    </location>
</feature>
<sequence length="817" mass="90414">MDDYGSGDSGGSNSSYRKRLLEQRKYGKTPSSARLSGEISIMRAGYENAMANRSSTLPYKRRGSWHVDRESNFSTLDLNNSRNHWSRSRWRSFSPERLVVDTTHEGGPPALASETRCLRSQSLHSKHLRELAKSTEQLSTGFLDNYKGIETSFGTLRARLDAASSQGSGFRRQASADRLFGRDPTAEQLRRQCEREHRRLLKSLMSDSWEKGMDRQSKPPQQYFNQTPGVVLPVQEATLLTAPRTTNPLTNPNLEKLLRNPTLMQLLANHAAQTHQTPDQNSLADQVTLAAVAGAAAATAMANFTNPPNEQSSYSNLPIQTPSNRDEYDWNDPETLMAAYTALAEASGGEKAFLEQLSPELAATLVHYREQLSEKLSANEGGKMPVASGATIPVATSTGTMTSVNNNSVFTDTGNHHSGVMLEDVSRHTGMDKDIVGNGFGLKIVGGRQRPDGRLGSYVEQIHSGETLGYLHGEISEGDEVLEWNGVVLTGKGAAEVQSIVDSPADEVELLVRMNFLIIRVHAEVHASLHGGNGSISSCVHQHTCQQSQQGSRGPPMHTCEVHPMGPACIHKQQQQQQQQHVCRSADWPTKDTRGPYAQRGVMDQQTPNSPQSERNANETLASPSTRTGSFSHRQQRHVVPTVNIADFDVAGDRSAPDTISHNSGGQTNDDGNFVNDEDDSEPYGEIEVNEKIVSLIEILHHMDLNRQIKYITNTLEPEWQQTVVFINCLKRTLKKRVLEVTVWDFDRLKMNDFMGQAIIHLGSKETLDGQPHWYRLHALQDIVIPGYRQPGTRSVAPPITQSDQIKTIKVVLTSVK</sequence>
<dbReference type="SMART" id="SM00239">
    <property type="entry name" value="C2"/>
    <property type="match status" value="1"/>
</dbReference>
<feature type="compositionally biased region" description="Polar residues" evidence="3">
    <location>
        <begin position="604"/>
        <end position="633"/>
    </location>
</feature>
<name>A0A158QJD7_RODNA</name>
<dbReference type="InterPro" id="IPR036034">
    <property type="entry name" value="PDZ_sf"/>
</dbReference>
<feature type="domain" description="PDZ" evidence="5">
    <location>
        <begin position="428"/>
        <end position="516"/>
    </location>
</feature>
<dbReference type="GO" id="GO:0031267">
    <property type="term" value="F:small GTPase binding"/>
    <property type="evidence" value="ECO:0007669"/>
    <property type="project" value="InterPro"/>
</dbReference>
<dbReference type="AlphaFoldDB" id="A0A158QJD7"/>
<feature type="domain" description="C2" evidence="4">
    <location>
        <begin position="616"/>
        <end position="775"/>
    </location>
</feature>
<reference evidence="8" key="1">
    <citation type="submission" date="2016-04" db="UniProtKB">
        <authorList>
            <consortium name="WormBaseParasite"/>
        </authorList>
    </citation>
    <scope>IDENTIFICATION</scope>
</reference>
<keyword evidence="1" id="KW-0770">Synapse</keyword>
<gene>
    <name evidence="6" type="ORF">HNAJ_LOCUS11617</name>
</gene>
<dbReference type="EMBL" id="UZAE01013677">
    <property type="protein sequence ID" value="VDO10862.1"/>
    <property type="molecule type" value="Genomic_DNA"/>
</dbReference>
<comment type="subcellular location">
    <subcellularLocation>
        <location evidence="2">Synapse</location>
    </subcellularLocation>
</comment>
<protein>
    <submittedName>
        <fullName evidence="8">PDZ domain-containing protein</fullName>
    </submittedName>
</protein>
<dbReference type="GO" id="GO:2000300">
    <property type="term" value="P:regulation of synaptic vesicle exocytosis"/>
    <property type="evidence" value="ECO:0007669"/>
    <property type="project" value="TreeGrafter"/>
</dbReference>
<dbReference type="SUPFAM" id="SSF49562">
    <property type="entry name" value="C2 domain (Calcium/lipid-binding domain, CaLB)"/>
    <property type="match status" value="1"/>
</dbReference>
<dbReference type="SUPFAM" id="SSF50156">
    <property type="entry name" value="PDZ domain-like"/>
    <property type="match status" value="1"/>
</dbReference>
<keyword evidence="7" id="KW-1185">Reference proteome</keyword>
<dbReference type="InterPro" id="IPR035892">
    <property type="entry name" value="C2_domain_sf"/>
</dbReference>
<dbReference type="GO" id="GO:0048788">
    <property type="term" value="C:cytoskeleton of presynaptic active zone"/>
    <property type="evidence" value="ECO:0007669"/>
    <property type="project" value="TreeGrafter"/>
</dbReference>
<reference evidence="6 7" key="2">
    <citation type="submission" date="2018-11" db="EMBL/GenBank/DDBJ databases">
        <authorList>
            <consortium name="Pathogen Informatics"/>
        </authorList>
    </citation>
    <scope>NUCLEOTIDE SEQUENCE [LARGE SCALE GENOMIC DNA]</scope>
</reference>
<dbReference type="OrthoDB" id="270970at2759"/>
<dbReference type="InterPro" id="IPR000008">
    <property type="entry name" value="C2_dom"/>
</dbReference>
<dbReference type="Gene3D" id="2.60.40.150">
    <property type="entry name" value="C2 domain"/>
    <property type="match status" value="1"/>
</dbReference>
<dbReference type="PROSITE" id="PS50004">
    <property type="entry name" value="C2"/>
    <property type="match status" value="1"/>
</dbReference>
<dbReference type="PANTHER" id="PTHR12157:SF25">
    <property type="entry name" value="REGULATING SYNAPTIC MEMBRANE EXOCYTOSIS PROTEIN 3"/>
    <property type="match status" value="1"/>
</dbReference>
<evidence type="ECO:0000259" key="4">
    <source>
        <dbReference type="PROSITE" id="PS50004"/>
    </source>
</evidence>
<dbReference type="PROSITE" id="PS50106">
    <property type="entry name" value="PDZ"/>
    <property type="match status" value="1"/>
</dbReference>
<feature type="region of interest" description="Disordered" evidence="3">
    <location>
        <begin position="571"/>
        <end position="640"/>
    </location>
</feature>
<dbReference type="Gene3D" id="2.30.42.10">
    <property type="match status" value="1"/>
</dbReference>
<dbReference type="InterPro" id="IPR001478">
    <property type="entry name" value="PDZ"/>
</dbReference>
<dbReference type="GO" id="GO:0042734">
    <property type="term" value="C:presynaptic membrane"/>
    <property type="evidence" value="ECO:0007669"/>
    <property type="project" value="TreeGrafter"/>
</dbReference>
<dbReference type="SMART" id="SM00228">
    <property type="entry name" value="PDZ"/>
    <property type="match status" value="1"/>
</dbReference>
<evidence type="ECO:0000256" key="2">
    <source>
        <dbReference type="ARBA" id="ARBA00034103"/>
    </source>
</evidence>
<feature type="region of interest" description="Disordered" evidence="3">
    <location>
        <begin position="654"/>
        <end position="675"/>
    </location>
</feature>
<evidence type="ECO:0000256" key="1">
    <source>
        <dbReference type="ARBA" id="ARBA00023018"/>
    </source>
</evidence>
<dbReference type="PANTHER" id="PTHR12157">
    <property type="entry name" value="REGULATING SYNAPTIC MEMBRANE EXOCYTOSIS PROTEIN"/>
    <property type="match status" value="1"/>
</dbReference>
<organism evidence="8">
    <name type="scientific">Rodentolepis nana</name>
    <name type="common">Dwarf tapeworm</name>
    <name type="synonym">Hymenolepis nana</name>
    <dbReference type="NCBI Taxonomy" id="102285"/>
    <lineage>
        <taxon>Eukaryota</taxon>
        <taxon>Metazoa</taxon>
        <taxon>Spiralia</taxon>
        <taxon>Lophotrochozoa</taxon>
        <taxon>Platyhelminthes</taxon>
        <taxon>Cestoda</taxon>
        <taxon>Eucestoda</taxon>
        <taxon>Cyclophyllidea</taxon>
        <taxon>Hymenolepididae</taxon>
        <taxon>Rodentolepis</taxon>
    </lineage>
</organism>